<dbReference type="RefSeq" id="WP_145348287.1">
    <property type="nucleotide sequence ID" value="NZ_CP036261.1"/>
</dbReference>
<dbReference type="InterPro" id="IPR003838">
    <property type="entry name" value="ABC3_permease_C"/>
</dbReference>
<dbReference type="GO" id="GO:0005524">
    <property type="term" value="F:ATP binding"/>
    <property type="evidence" value="ECO:0007669"/>
    <property type="project" value="UniProtKB-KW"/>
</dbReference>
<keyword evidence="5 7" id="KW-0472">Membrane</keyword>
<feature type="transmembrane region" description="Helical" evidence="7">
    <location>
        <begin position="300"/>
        <end position="328"/>
    </location>
</feature>
<evidence type="ECO:0000313" key="11">
    <source>
        <dbReference type="Proteomes" id="UP000319557"/>
    </source>
</evidence>
<evidence type="ECO:0000256" key="5">
    <source>
        <dbReference type="ARBA" id="ARBA00023136"/>
    </source>
</evidence>
<evidence type="ECO:0000256" key="6">
    <source>
        <dbReference type="ARBA" id="ARBA00038076"/>
    </source>
</evidence>
<keyword evidence="4 7" id="KW-1133">Transmembrane helix</keyword>
<evidence type="ECO:0000256" key="1">
    <source>
        <dbReference type="ARBA" id="ARBA00004651"/>
    </source>
</evidence>
<dbReference type="GO" id="GO:0022857">
    <property type="term" value="F:transmembrane transporter activity"/>
    <property type="evidence" value="ECO:0007669"/>
    <property type="project" value="TreeGrafter"/>
</dbReference>
<feature type="domain" description="MacB-like periplasmic core" evidence="9">
    <location>
        <begin position="21"/>
        <end position="267"/>
    </location>
</feature>
<evidence type="ECO:0000259" key="8">
    <source>
        <dbReference type="Pfam" id="PF02687"/>
    </source>
</evidence>
<protein>
    <submittedName>
        <fullName evidence="10">Macrolide export ATP-binding/permease protein MacB</fullName>
        <ecNumber evidence="10">3.6.3.-</ecNumber>
    </submittedName>
</protein>
<dbReference type="PANTHER" id="PTHR30572">
    <property type="entry name" value="MEMBRANE COMPONENT OF TRANSPORTER-RELATED"/>
    <property type="match status" value="1"/>
</dbReference>
<feature type="domain" description="ABC3 transporter permease C-terminal" evidence="8">
    <location>
        <begin position="308"/>
        <end position="440"/>
    </location>
</feature>
<evidence type="ECO:0000313" key="10">
    <source>
        <dbReference type="EMBL" id="QDS90478.1"/>
    </source>
</evidence>
<dbReference type="InterPro" id="IPR050250">
    <property type="entry name" value="Macrolide_Exporter_MacB"/>
</dbReference>
<dbReference type="Pfam" id="PF02687">
    <property type="entry name" value="FtsX"/>
    <property type="match status" value="1"/>
</dbReference>
<comment type="similarity">
    <text evidence="6">Belongs to the ABC-4 integral membrane protein family.</text>
</comment>
<gene>
    <name evidence="10" type="primary">macB_8</name>
    <name evidence="10" type="ORF">EC9_46860</name>
</gene>
<name>A0A517M6G9_9BACT</name>
<organism evidence="10 11">
    <name type="scientific">Rosistilla ulvae</name>
    <dbReference type="NCBI Taxonomy" id="1930277"/>
    <lineage>
        <taxon>Bacteria</taxon>
        <taxon>Pseudomonadati</taxon>
        <taxon>Planctomycetota</taxon>
        <taxon>Planctomycetia</taxon>
        <taxon>Pirellulales</taxon>
        <taxon>Pirellulaceae</taxon>
        <taxon>Rosistilla</taxon>
    </lineage>
</organism>
<keyword evidence="3 7" id="KW-0812">Transmembrane</keyword>
<keyword evidence="11" id="KW-1185">Reference proteome</keyword>
<dbReference type="Proteomes" id="UP000319557">
    <property type="component" value="Chromosome"/>
</dbReference>
<accession>A0A517M6G9</accession>
<keyword evidence="10" id="KW-0067">ATP-binding</keyword>
<keyword evidence="10" id="KW-0547">Nucleotide-binding</keyword>
<keyword evidence="2" id="KW-1003">Cell membrane</keyword>
<evidence type="ECO:0000256" key="2">
    <source>
        <dbReference type="ARBA" id="ARBA00022475"/>
    </source>
</evidence>
<evidence type="ECO:0000259" key="9">
    <source>
        <dbReference type="Pfam" id="PF12704"/>
    </source>
</evidence>
<dbReference type="GO" id="GO:0005886">
    <property type="term" value="C:plasma membrane"/>
    <property type="evidence" value="ECO:0007669"/>
    <property type="project" value="UniProtKB-SubCell"/>
</dbReference>
<evidence type="ECO:0000256" key="7">
    <source>
        <dbReference type="SAM" id="Phobius"/>
    </source>
</evidence>
<dbReference type="GO" id="GO:0016787">
    <property type="term" value="F:hydrolase activity"/>
    <property type="evidence" value="ECO:0007669"/>
    <property type="project" value="UniProtKB-KW"/>
</dbReference>
<evidence type="ECO:0000256" key="3">
    <source>
        <dbReference type="ARBA" id="ARBA00022692"/>
    </source>
</evidence>
<proteinExistence type="inferred from homology"/>
<evidence type="ECO:0000256" key="4">
    <source>
        <dbReference type="ARBA" id="ARBA00022989"/>
    </source>
</evidence>
<dbReference type="InterPro" id="IPR025857">
    <property type="entry name" value="MacB_PCD"/>
</dbReference>
<feature type="transmembrane region" description="Helical" evidence="7">
    <location>
        <begin position="21"/>
        <end position="41"/>
    </location>
</feature>
<comment type="subcellular location">
    <subcellularLocation>
        <location evidence="1">Cell membrane</location>
        <topology evidence="1">Multi-pass membrane protein</topology>
    </subcellularLocation>
</comment>
<reference evidence="10 11" key="1">
    <citation type="submission" date="2019-02" db="EMBL/GenBank/DDBJ databases">
        <title>Deep-cultivation of Planctomycetes and their phenomic and genomic characterization uncovers novel biology.</title>
        <authorList>
            <person name="Wiegand S."/>
            <person name="Jogler M."/>
            <person name="Boedeker C."/>
            <person name="Pinto D."/>
            <person name="Vollmers J."/>
            <person name="Rivas-Marin E."/>
            <person name="Kohn T."/>
            <person name="Peeters S.H."/>
            <person name="Heuer A."/>
            <person name="Rast P."/>
            <person name="Oberbeckmann S."/>
            <person name="Bunk B."/>
            <person name="Jeske O."/>
            <person name="Meyerdierks A."/>
            <person name="Storesund J.E."/>
            <person name="Kallscheuer N."/>
            <person name="Luecker S."/>
            <person name="Lage O.M."/>
            <person name="Pohl T."/>
            <person name="Merkel B.J."/>
            <person name="Hornburger P."/>
            <person name="Mueller R.-W."/>
            <person name="Bruemmer F."/>
            <person name="Labrenz M."/>
            <person name="Spormann A.M."/>
            <person name="Op den Camp H."/>
            <person name="Overmann J."/>
            <person name="Amann R."/>
            <person name="Jetten M.S.M."/>
            <person name="Mascher T."/>
            <person name="Medema M.H."/>
            <person name="Devos D.P."/>
            <person name="Kaster A.-K."/>
            <person name="Ovreas L."/>
            <person name="Rohde M."/>
            <person name="Galperin M.Y."/>
            <person name="Jogler C."/>
        </authorList>
    </citation>
    <scope>NUCLEOTIDE SEQUENCE [LARGE SCALE GENOMIC DNA]</scope>
    <source>
        <strain evidence="10 11">EC9</strain>
    </source>
</reference>
<dbReference type="KEGG" id="ruv:EC9_46860"/>
<feature type="transmembrane region" description="Helical" evidence="7">
    <location>
        <begin position="411"/>
        <end position="433"/>
    </location>
</feature>
<sequence>MLLLRTFRLGVKSLMLHPLRSGLTMLGILIGVAVVIALTAISNGASRVVQEQIESLGADTIIVRTVKPPSDVFAGRSAVPYGLSRDELDLLIATVPTIRSALPIREIKRQFMYQDRSIDGRLVGCTPEYADVTKLELQPGPEGASGQFITDLNNLKRDSVCVLAAKVAEKLFPFENPIGKRIYLPEHTDFYRVVGVLKHRTASAAIGGSLDSQDFSSDVYIPLKTLEQRIGDTIVTRGSGSFSMDIVELNQITLKIDKVSNVRTTAAFIEDLLGPRHTALNDISVVFPLELLEQAENMRLMFIGIGVLIAFISLFVGGIGIMNIMLASVTERTREIGIRRALGAKRADIVWQFLVETIVLSFVGSLLGIVLGLLSPWMYDGMRLLATEFIPEKLAALPEAIREARPQIVELSIPIAVVIAMGVGILSGLYPAIRAARMNPIEALRHE</sequence>
<feature type="transmembrane region" description="Helical" evidence="7">
    <location>
        <begin position="349"/>
        <end position="374"/>
    </location>
</feature>
<dbReference type="EMBL" id="CP036261">
    <property type="protein sequence ID" value="QDS90478.1"/>
    <property type="molecule type" value="Genomic_DNA"/>
</dbReference>
<dbReference type="Pfam" id="PF12704">
    <property type="entry name" value="MacB_PCD"/>
    <property type="match status" value="1"/>
</dbReference>
<dbReference type="PANTHER" id="PTHR30572:SF4">
    <property type="entry name" value="ABC TRANSPORTER PERMEASE YTRF"/>
    <property type="match status" value="1"/>
</dbReference>
<dbReference type="AlphaFoldDB" id="A0A517M6G9"/>
<keyword evidence="10" id="KW-0378">Hydrolase</keyword>
<dbReference type="EC" id="3.6.3.-" evidence="10"/>
<dbReference type="OrthoDB" id="9770099at2"/>